<evidence type="ECO:0000256" key="4">
    <source>
        <dbReference type="ARBA" id="ARBA00023163"/>
    </source>
</evidence>
<name>A0A540VLD9_9CHLR</name>
<dbReference type="OrthoDB" id="9784962at2"/>
<dbReference type="CDD" id="cd01392">
    <property type="entry name" value="HTH_LacI"/>
    <property type="match status" value="1"/>
</dbReference>
<keyword evidence="4" id="KW-0804">Transcription</keyword>
<dbReference type="SUPFAM" id="SSF53822">
    <property type="entry name" value="Periplasmic binding protein-like I"/>
    <property type="match status" value="1"/>
</dbReference>
<evidence type="ECO:0000256" key="3">
    <source>
        <dbReference type="ARBA" id="ARBA00023125"/>
    </source>
</evidence>
<dbReference type="Pfam" id="PF00356">
    <property type="entry name" value="LacI"/>
    <property type="match status" value="1"/>
</dbReference>
<protein>
    <submittedName>
        <fullName evidence="6">LacI family transcriptional regulator</fullName>
    </submittedName>
</protein>
<dbReference type="EMBL" id="VIGC01000002">
    <property type="protein sequence ID" value="TQE97542.1"/>
    <property type="molecule type" value="Genomic_DNA"/>
</dbReference>
<dbReference type="InterPro" id="IPR010982">
    <property type="entry name" value="Lambda_DNA-bd_dom_sf"/>
</dbReference>
<dbReference type="PANTHER" id="PTHR30146:SF148">
    <property type="entry name" value="HTH-TYPE TRANSCRIPTIONAL REPRESSOR PURR-RELATED"/>
    <property type="match status" value="1"/>
</dbReference>
<dbReference type="AlphaFoldDB" id="A0A540VLD9"/>
<evidence type="ECO:0000256" key="1">
    <source>
        <dbReference type="ARBA" id="ARBA00022491"/>
    </source>
</evidence>
<dbReference type="InterPro" id="IPR000843">
    <property type="entry name" value="HTH_LacI"/>
</dbReference>
<dbReference type="Gene3D" id="1.10.260.40">
    <property type="entry name" value="lambda repressor-like DNA-binding domains"/>
    <property type="match status" value="1"/>
</dbReference>
<dbReference type="SMART" id="SM00354">
    <property type="entry name" value="HTH_LACI"/>
    <property type="match status" value="1"/>
</dbReference>
<keyword evidence="7" id="KW-1185">Reference proteome</keyword>
<accession>A0A540VLD9</accession>
<dbReference type="Pfam" id="PF13377">
    <property type="entry name" value="Peripla_BP_3"/>
    <property type="match status" value="1"/>
</dbReference>
<evidence type="ECO:0000259" key="5">
    <source>
        <dbReference type="PROSITE" id="PS50932"/>
    </source>
</evidence>
<sequence length="370" mass="40411">MSLSGNRRVTQRDVARRAGVSTSIVSYVINRGPRSVSPETRARVLKAIEELGYRPNRHAQFLTRAKEQSDAPVQDFGLVLGRSSAMLARPYYGEVLAGLYDEADAQHMRVRFIQSLEQLADPLLFNELIHPDEIAGVILFVEPGRVSPAATRLIDKMQKRIGNLICLEQRWGELPAVTFDRMGAARTAVSHLLDLGHRRVGFLGYPDDRLDGYRFALLDHDVPMDEELVCPTREGNTPAAGHRHVQTLMALADPPTALFACSDEVAVGVMSGLHELGLSVPEDVALVSIDDIPLARYLTPSLTTVHVPKADLGAHAVRMLRARALNPDQTPVSVVLPTSLIVRASCGARPAREVAAEDGVPPQPEVENIA</sequence>
<dbReference type="PANTHER" id="PTHR30146">
    <property type="entry name" value="LACI-RELATED TRANSCRIPTIONAL REPRESSOR"/>
    <property type="match status" value="1"/>
</dbReference>
<keyword evidence="2" id="KW-0805">Transcription regulation</keyword>
<dbReference type="InterPro" id="IPR046335">
    <property type="entry name" value="LacI/GalR-like_sensor"/>
</dbReference>
<comment type="caution">
    <text evidence="6">The sequence shown here is derived from an EMBL/GenBank/DDBJ whole genome shotgun (WGS) entry which is preliminary data.</text>
</comment>
<organism evidence="6 7">
    <name type="scientific">Litorilinea aerophila</name>
    <dbReference type="NCBI Taxonomy" id="1204385"/>
    <lineage>
        <taxon>Bacteria</taxon>
        <taxon>Bacillati</taxon>
        <taxon>Chloroflexota</taxon>
        <taxon>Caldilineae</taxon>
        <taxon>Caldilineales</taxon>
        <taxon>Caldilineaceae</taxon>
        <taxon>Litorilinea</taxon>
    </lineage>
</organism>
<dbReference type="PROSITE" id="PS50932">
    <property type="entry name" value="HTH_LACI_2"/>
    <property type="match status" value="1"/>
</dbReference>
<dbReference type="Gene3D" id="3.40.50.2300">
    <property type="match status" value="2"/>
</dbReference>
<evidence type="ECO:0000256" key="2">
    <source>
        <dbReference type="ARBA" id="ARBA00023015"/>
    </source>
</evidence>
<dbReference type="GO" id="GO:0003700">
    <property type="term" value="F:DNA-binding transcription factor activity"/>
    <property type="evidence" value="ECO:0007669"/>
    <property type="project" value="TreeGrafter"/>
</dbReference>
<keyword evidence="3" id="KW-0238">DNA-binding</keyword>
<proteinExistence type="predicted"/>
<dbReference type="SUPFAM" id="SSF47413">
    <property type="entry name" value="lambda repressor-like DNA-binding domains"/>
    <property type="match status" value="1"/>
</dbReference>
<dbReference type="InParanoid" id="A0A540VLD9"/>
<evidence type="ECO:0000313" key="7">
    <source>
        <dbReference type="Proteomes" id="UP000317371"/>
    </source>
</evidence>
<feature type="domain" description="HTH lacI-type" evidence="5">
    <location>
        <begin position="9"/>
        <end position="64"/>
    </location>
</feature>
<dbReference type="GO" id="GO:0000976">
    <property type="term" value="F:transcription cis-regulatory region binding"/>
    <property type="evidence" value="ECO:0007669"/>
    <property type="project" value="TreeGrafter"/>
</dbReference>
<keyword evidence="1" id="KW-0678">Repressor</keyword>
<dbReference type="RefSeq" id="WP_141608269.1">
    <property type="nucleotide sequence ID" value="NZ_VIGC02000002.1"/>
</dbReference>
<dbReference type="Proteomes" id="UP000317371">
    <property type="component" value="Unassembled WGS sequence"/>
</dbReference>
<dbReference type="InterPro" id="IPR028082">
    <property type="entry name" value="Peripla_BP_I"/>
</dbReference>
<dbReference type="CDD" id="cd06267">
    <property type="entry name" value="PBP1_LacI_sugar_binding-like"/>
    <property type="match status" value="1"/>
</dbReference>
<gene>
    <name evidence="6" type="ORF">FKZ61_01300</name>
</gene>
<evidence type="ECO:0000313" key="6">
    <source>
        <dbReference type="EMBL" id="TQE97542.1"/>
    </source>
</evidence>
<reference evidence="6 7" key="1">
    <citation type="submission" date="2019-06" db="EMBL/GenBank/DDBJ databases">
        <title>Genome sequence of Litorilinea aerophila BAA-2444.</title>
        <authorList>
            <person name="Maclea K.S."/>
            <person name="Maurais E.G."/>
            <person name="Iannazzi L.C."/>
        </authorList>
    </citation>
    <scope>NUCLEOTIDE SEQUENCE [LARGE SCALE GENOMIC DNA]</scope>
    <source>
        <strain evidence="6 7">ATCC BAA-2444</strain>
    </source>
</reference>